<dbReference type="Pfam" id="PF02308">
    <property type="entry name" value="MgtC"/>
    <property type="match status" value="1"/>
</dbReference>
<feature type="domain" description="MgtC/SapB/SrpB/YhiD N-terminal" evidence="8">
    <location>
        <begin position="25"/>
        <end position="153"/>
    </location>
</feature>
<feature type="transmembrane region" description="Helical" evidence="7">
    <location>
        <begin position="13"/>
        <end position="34"/>
    </location>
</feature>
<keyword evidence="7" id="KW-0997">Cell inner membrane</keyword>
<keyword evidence="5 7" id="KW-1133">Transmembrane helix</keyword>
<evidence type="ECO:0000256" key="2">
    <source>
        <dbReference type="ARBA" id="ARBA00009298"/>
    </source>
</evidence>
<reference evidence="9 10" key="1">
    <citation type="submission" date="2020-02" db="EMBL/GenBank/DDBJ databases">
        <authorList>
            <person name="Dziuba M."/>
            <person name="Kuznetsov B."/>
            <person name="Mardanov A."/>
            <person name="Ravin N."/>
            <person name="Grouzdev D."/>
        </authorList>
    </citation>
    <scope>NUCLEOTIDE SEQUENCE [LARGE SCALE GENOMIC DNA]</scope>
    <source>
        <strain evidence="9 10">SpK</strain>
    </source>
</reference>
<evidence type="ECO:0000256" key="7">
    <source>
        <dbReference type="RuleBase" id="RU365041"/>
    </source>
</evidence>
<keyword evidence="3" id="KW-1003">Cell membrane</keyword>
<dbReference type="PANTHER" id="PTHR33778">
    <property type="entry name" value="PROTEIN MGTC"/>
    <property type="match status" value="1"/>
</dbReference>
<organism evidence="9 10">
    <name type="scientific">Magnetospirillum aberrantis SpK</name>
    <dbReference type="NCBI Taxonomy" id="908842"/>
    <lineage>
        <taxon>Bacteria</taxon>
        <taxon>Pseudomonadati</taxon>
        <taxon>Pseudomonadota</taxon>
        <taxon>Alphaproteobacteria</taxon>
        <taxon>Rhodospirillales</taxon>
        <taxon>Rhodospirillaceae</taxon>
        <taxon>Magnetospirillum</taxon>
    </lineage>
</organism>
<dbReference type="RefSeq" id="WP_163676315.1">
    <property type="nucleotide sequence ID" value="NZ_JAAIYP010000032.1"/>
</dbReference>
<keyword evidence="6 7" id="KW-0472">Membrane</keyword>
<protein>
    <recommendedName>
        <fullName evidence="7">Protein MgtC</fullName>
    </recommendedName>
</protein>
<accession>A0A7C9QUI5</accession>
<dbReference type="Proteomes" id="UP000480684">
    <property type="component" value="Unassembled WGS sequence"/>
</dbReference>
<evidence type="ECO:0000259" key="8">
    <source>
        <dbReference type="Pfam" id="PF02308"/>
    </source>
</evidence>
<evidence type="ECO:0000313" key="10">
    <source>
        <dbReference type="Proteomes" id="UP000480684"/>
    </source>
</evidence>
<dbReference type="GO" id="GO:0005886">
    <property type="term" value="C:plasma membrane"/>
    <property type="evidence" value="ECO:0007669"/>
    <property type="project" value="UniProtKB-SubCell"/>
</dbReference>
<evidence type="ECO:0000256" key="3">
    <source>
        <dbReference type="ARBA" id="ARBA00022475"/>
    </source>
</evidence>
<feature type="transmembrane region" description="Helical" evidence="7">
    <location>
        <begin position="114"/>
        <end position="146"/>
    </location>
</feature>
<gene>
    <name evidence="9" type="ORF">G4223_05785</name>
</gene>
<keyword evidence="4 7" id="KW-0812">Transmembrane</keyword>
<proteinExistence type="inferred from homology"/>
<evidence type="ECO:0000256" key="4">
    <source>
        <dbReference type="ARBA" id="ARBA00022692"/>
    </source>
</evidence>
<comment type="subcellular location">
    <subcellularLocation>
        <location evidence="7">Cell inner membrane</location>
        <topology evidence="7">Multi-pass membrane protein</topology>
    </subcellularLocation>
    <subcellularLocation>
        <location evidence="1">Cell membrane</location>
        <topology evidence="1">Multi-pass membrane protein</topology>
    </subcellularLocation>
</comment>
<evidence type="ECO:0000256" key="1">
    <source>
        <dbReference type="ARBA" id="ARBA00004651"/>
    </source>
</evidence>
<dbReference type="PRINTS" id="PR01837">
    <property type="entry name" value="MGTCSAPBPROT"/>
</dbReference>
<dbReference type="AlphaFoldDB" id="A0A7C9QUI5"/>
<evidence type="ECO:0000256" key="6">
    <source>
        <dbReference type="ARBA" id="ARBA00023136"/>
    </source>
</evidence>
<feature type="transmembrane region" description="Helical" evidence="7">
    <location>
        <begin position="46"/>
        <end position="65"/>
    </location>
</feature>
<evidence type="ECO:0000256" key="5">
    <source>
        <dbReference type="ARBA" id="ARBA00022989"/>
    </source>
</evidence>
<evidence type="ECO:0000313" key="9">
    <source>
        <dbReference type="EMBL" id="NFV79616.1"/>
    </source>
</evidence>
<dbReference type="InterPro" id="IPR049177">
    <property type="entry name" value="MgtC_SapB_SrpB_YhiD_N"/>
</dbReference>
<comment type="similarity">
    <text evidence="2 7">Belongs to the MgtC/SapB family.</text>
</comment>
<keyword evidence="10" id="KW-1185">Reference proteome</keyword>
<name>A0A7C9QUI5_9PROT</name>
<dbReference type="InterPro" id="IPR003416">
    <property type="entry name" value="MgtC/SapB/SrpB/YhiD_fam"/>
</dbReference>
<feature type="transmembrane region" description="Helical" evidence="7">
    <location>
        <begin position="85"/>
        <end position="102"/>
    </location>
</feature>
<dbReference type="PANTHER" id="PTHR33778:SF1">
    <property type="entry name" value="MAGNESIUM TRANSPORTER YHID-RELATED"/>
    <property type="match status" value="1"/>
</dbReference>
<sequence>MDLLKAYWSVDEITTNVIILMHLSGALAVGVLIGYERSFHGRAAGIRTYALVCVAACVLTVVNAYPGQWFGSLSTPPASADPTRVIQGIMTGIGFLGAGVIMKEGMSIRGLSTAASIWMTAAIGVVIGLGFYGAAISAAIITIALMSGVRSIETALPHTTMMHLTLKFPRAHTPETGPLREMMEECGWEVSDWSFQRGEGGRSFEYQMVLHAHAPAKPELLVQALDRLEGVLEYRLSPTRS</sequence>
<dbReference type="EMBL" id="JAAIYP010000032">
    <property type="protein sequence ID" value="NFV79616.1"/>
    <property type="molecule type" value="Genomic_DNA"/>
</dbReference>
<comment type="caution">
    <text evidence="9">The sequence shown here is derived from an EMBL/GenBank/DDBJ whole genome shotgun (WGS) entry which is preliminary data.</text>
</comment>